<dbReference type="GO" id="GO:0005886">
    <property type="term" value="C:plasma membrane"/>
    <property type="evidence" value="ECO:0007669"/>
    <property type="project" value="TreeGrafter"/>
</dbReference>
<evidence type="ECO:0000256" key="5">
    <source>
        <dbReference type="SAM" id="SignalP"/>
    </source>
</evidence>
<dbReference type="InterPro" id="IPR036179">
    <property type="entry name" value="Ig-like_dom_sf"/>
</dbReference>
<gene>
    <name evidence="8" type="primary">LOC114510856</name>
</gene>
<keyword evidence="3" id="KW-0393">Immunoglobulin domain</keyword>
<dbReference type="InterPro" id="IPR003598">
    <property type="entry name" value="Ig_sub2"/>
</dbReference>
<feature type="domain" description="Ig-like" evidence="6">
    <location>
        <begin position="148"/>
        <end position="235"/>
    </location>
</feature>
<dbReference type="GO" id="GO:0007165">
    <property type="term" value="P:signal transduction"/>
    <property type="evidence" value="ECO:0007669"/>
    <property type="project" value="TreeGrafter"/>
</dbReference>
<dbReference type="SUPFAM" id="SSF48726">
    <property type="entry name" value="Immunoglobulin"/>
    <property type="match status" value="2"/>
</dbReference>
<dbReference type="PANTHER" id="PTHR44427">
    <property type="entry name" value="CARCINOEMBRYONIC ANTIGEN-RELATED CELL ADHESION MOLECULE 19"/>
    <property type="match status" value="1"/>
</dbReference>
<reference evidence="8" key="1">
    <citation type="submission" date="2025-08" db="UniProtKB">
        <authorList>
            <consortium name="RefSeq"/>
        </authorList>
    </citation>
    <scope>IDENTIFICATION</scope>
    <source>
        <tissue evidence="8">Muscle</tissue>
    </source>
</reference>
<keyword evidence="2" id="KW-0325">Glycoprotein</keyword>
<dbReference type="GO" id="GO:0002682">
    <property type="term" value="P:regulation of immune system process"/>
    <property type="evidence" value="ECO:0007669"/>
    <property type="project" value="TreeGrafter"/>
</dbReference>
<comment type="similarity">
    <text evidence="4">Belongs to the immunoglobulin superfamily. CEA family.</text>
</comment>
<dbReference type="Pfam" id="PF07686">
    <property type="entry name" value="V-set"/>
    <property type="match status" value="1"/>
</dbReference>
<evidence type="ECO:0000256" key="1">
    <source>
        <dbReference type="ARBA" id="ARBA00022729"/>
    </source>
</evidence>
<dbReference type="Gene3D" id="2.60.40.10">
    <property type="entry name" value="Immunoglobulins"/>
    <property type="match status" value="2"/>
</dbReference>
<dbReference type="InParanoid" id="A0A6J2MZY1"/>
<dbReference type="FunFam" id="2.60.40.10:FF:000244">
    <property type="entry name" value="carcinoembryonic antigen-related cell adhesion molecule 16"/>
    <property type="match status" value="1"/>
</dbReference>
<dbReference type="PANTHER" id="PTHR44427:SF1">
    <property type="entry name" value="CARCINOEMBRYONIC ANTIGEN-RELATED CELL ADHESION MOLECULE 1"/>
    <property type="match status" value="1"/>
</dbReference>
<sequence>MEQSADIMDSPSAGTCRKFVLWHGLLLTVSLVTFWSPPTSAQLAIVSTAAAEGADVLLRMRDKPPNANIIIWYKGRGANPNRYIAAIVTYKKELGKGPEFSGREIIDNEGSRLIKKVTLKHAGYYTVVVHLQNRIKEIGFGRLRVFEPVIMAILVASNTTATKNKDAVVLTCYTKGISIQWFFNGMNLRLTERMKLSWQSRTLTINPVRREDAGNYQCEASNPITFAYSVPLQLNVKYE</sequence>
<evidence type="ECO:0000256" key="4">
    <source>
        <dbReference type="ARBA" id="ARBA00038222"/>
    </source>
</evidence>
<dbReference type="InterPro" id="IPR050831">
    <property type="entry name" value="CEA_cell_adhesion"/>
</dbReference>
<evidence type="ECO:0000259" key="6">
    <source>
        <dbReference type="PROSITE" id="PS50835"/>
    </source>
</evidence>
<dbReference type="Pfam" id="PF13927">
    <property type="entry name" value="Ig_3"/>
    <property type="match status" value="1"/>
</dbReference>
<dbReference type="OrthoDB" id="6353782at2759"/>
<dbReference type="GeneID" id="114510856"/>
<dbReference type="GO" id="GO:1990782">
    <property type="term" value="F:protein tyrosine kinase binding"/>
    <property type="evidence" value="ECO:0007669"/>
    <property type="project" value="TreeGrafter"/>
</dbReference>
<proteinExistence type="inferred from homology"/>
<dbReference type="Proteomes" id="UP000504628">
    <property type="component" value="Chromosome 12"/>
</dbReference>
<accession>A0A6J2MZY1</accession>
<evidence type="ECO:0000256" key="3">
    <source>
        <dbReference type="ARBA" id="ARBA00023319"/>
    </source>
</evidence>
<dbReference type="RefSeq" id="XP_028385146.2">
    <property type="nucleotide sequence ID" value="XM_028529345.2"/>
</dbReference>
<dbReference type="GO" id="GO:0009986">
    <property type="term" value="C:cell surface"/>
    <property type="evidence" value="ECO:0007669"/>
    <property type="project" value="TreeGrafter"/>
</dbReference>
<feature type="chain" id="PRO_5028917634" evidence="5">
    <location>
        <begin position="42"/>
        <end position="239"/>
    </location>
</feature>
<evidence type="ECO:0000313" key="7">
    <source>
        <dbReference type="Proteomes" id="UP000504628"/>
    </source>
</evidence>
<name>A0A6J2MZY1_9CHIR</name>
<dbReference type="PROSITE" id="PS50835">
    <property type="entry name" value="IG_LIKE"/>
    <property type="match status" value="1"/>
</dbReference>
<keyword evidence="1 5" id="KW-0732">Signal</keyword>
<evidence type="ECO:0000313" key="8">
    <source>
        <dbReference type="RefSeq" id="XP_028385146.2"/>
    </source>
</evidence>
<dbReference type="SMART" id="SM00408">
    <property type="entry name" value="IGc2"/>
    <property type="match status" value="1"/>
</dbReference>
<evidence type="ECO:0000256" key="2">
    <source>
        <dbReference type="ARBA" id="ARBA00023180"/>
    </source>
</evidence>
<dbReference type="InterPro" id="IPR013783">
    <property type="entry name" value="Ig-like_fold"/>
</dbReference>
<dbReference type="KEGG" id="pdic:114510856"/>
<dbReference type="InterPro" id="IPR003599">
    <property type="entry name" value="Ig_sub"/>
</dbReference>
<organism evidence="7 8">
    <name type="scientific">Phyllostomus discolor</name>
    <name type="common">pale spear-nosed bat</name>
    <dbReference type="NCBI Taxonomy" id="89673"/>
    <lineage>
        <taxon>Eukaryota</taxon>
        <taxon>Metazoa</taxon>
        <taxon>Chordata</taxon>
        <taxon>Craniata</taxon>
        <taxon>Vertebrata</taxon>
        <taxon>Euteleostomi</taxon>
        <taxon>Mammalia</taxon>
        <taxon>Eutheria</taxon>
        <taxon>Laurasiatheria</taxon>
        <taxon>Chiroptera</taxon>
        <taxon>Yangochiroptera</taxon>
        <taxon>Phyllostomidae</taxon>
        <taxon>Phyllostominae</taxon>
        <taxon>Phyllostomus</taxon>
    </lineage>
</organism>
<keyword evidence="7" id="KW-1185">Reference proteome</keyword>
<dbReference type="SMART" id="SM00409">
    <property type="entry name" value="IG"/>
    <property type="match status" value="2"/>
</dbReference>
<dbReference type="InterPro" id="IPR013106">
    <property type="entry name" value="Ig_V-set"/>
</dbReference>
<dbReference type="InterPro" id="IPR007110">
    <property type="entry name" value="Ig-like_dom"/>
</dbReference>
<dbReference type="AlphaFoldDB" id="A0A6J2MZY1"/>
<feature type="signal peptide" evidence="5">
    <location>
        <begin position="1"/>
        <end position="41"/>
    </location>
</feature>
<protein>
    <submittedName>
        <fullName evidence="8">Carcinoembryonic antigen-related cell adhesion molecule 21-like</fullName>
    </submittedName>
</protein>